<dbReference type="GO" id="GO:0006419">
    <property type="term" value="P:alanyl-tRNA aminoacylation"/>
    <property type="evidence" value="ECO:0007669"/>
    <property type="project" value="InterPro"/>
</dbReference>
<accession>K2QUA5</accession>
<dbReference type="eggNOG" id="ENOG502S23F">
    <property type="taxonomic scope" value="Eukaryota"/>
</dbReference>
<dbReference type="GO" id="GO:0004813">
    <property type="term" value="F:alanine-tRNA ligase activity"/>
    <property type="evidence" value="ECO:0007669"/>
    <property type="project" value="InterPro"/>
</dbReference>
<feature type="compositionally biased region" description="Polar residues" evidence="4">
    <location>
        <begin position="14"/>
        <end position="23"/>
    </location>
</feature>
<dbReference type="InterPro" id="IPR051335">
    <property type="entry name" value="Alanyl-tRNA_Editing_Enzymes"/>
</dbReference>
<dbReference type="InterPro" id="IPR012947">
    <property type="entry name" value="tRNA_SAD"/>
</dbReference>
<gene>
    <name evidence="6" type="ORF">MPH_09638</name>
</gene>
<dbReference type="PANTHER" id="PTHR43462:SF2">
    <property type="entry name" value="THREONYL AND ALANYL TRNA SYNTHETASE SECOND ADDITIONAL DOMAIN-CONTAINING PROTEIN"/>
    <property type="match status" value="1"/>
</dbReference>
<dbReference type="GO" id="GO:0003676">
    <property type="term" value="F:nucleic acid binding"/>
    <property type="evidence" value="ECO:0007669"/>
    <property type="project" value="InterPro"/>
</dbReference>
<dbReference type="SUPFAM" id="SSF55186">
    <property type="entry name" value="ThrRS/AlaRS common domain"/>
    <property type="match status" value="1"/>
</dbReference>
<proteinExistence type="inferred from homology"/>
<comment type="similarity">
    <text evidence="3">Belongs to the class-II aminoacyl-tRNA synthetase family. Alax-L subfamily.</text>
</comment>
<dbReference type="GO" id="GO:0005737">
    <property type="term" value="C:cytoplasm"/>
    <property type="evidence" value="ECO:0007669"/>
    <property type="project" value="UniProtKB-SubCell"/>
</dbReference>
<evidence type="ECO:0000313" key="7">
    <source>
        <dbReference type="Proteomes" id="UP000007129"/>
    </source>
</evidence>
<dbReference type="GO" id="GO:0005524">
    <property type="term" value="F:ATP binding"/>
    <property type="evidence" value="ECO:0007669"/>
    <property type="project" value="InterPro"/>
</dbReference>
<sequence>MFGEGNKNLRQDGEPTNTPNIVTSPIIANAPGEKAPGSSSTKLVYQHDDSLREYTTKIVSVEPISSLAEPDRALVKNASDNDHVVETEETIFYVQGGGQLTDTGSMTADGSGDGSFEVLAARKCSDGRVLHFGRFSGSAFTPGQAVKQIIDGEKRDLYSRIHDAGHIVGLAVRQVAEEAPELNLAEGKAQHWPGAAHVEFGGHIDGKYKEAIQKKVDGMLEKDLPVKVHWWTEKELREKCVYVAPEMTAPDGELLRAVDIVGAGAYPCGGTHVASTKLCGKITVRKISRKSGVSRVSYEAK</sequence>
<dbReference type="EMBL" id="AHHD01000414">
    <property type="protein sequence ID" value="EKG13356.1"/>
    <property type="molecule type" value="Genomic_DNA"/>
</dbReference>
<dbReference type="OrthoDB" id="288942at2759"/>
<evidence type="ECO:0000313" key="6">
    <source>
        <dbReference type="EMBL" id="EKG13356.1"/>
    </source>
</evidence>
<dbReference type="FunCoup" id="K2QUA5">
    <property type="interactions" value="227"/>
</dbReference>
<dbReference type="Gene3D" id="3.30.980.10">
    <property type="entry name" value="Threonyl-trna Synthetase, Chain A, domain 2"/>
    <property type="match status" value="1"/>
</dbReference>
<organism evidence="6 7">
    <name type="scientific">Macrophomina phaseolina (strain MS6)</name>
    <name type="common">Charcoal rot fungus</name>
    <dbReference type="NCBI Taxonomy" id="1126212"/>
    <lineage>
        <taxon>Eukaryota</taxon>
        <taxon>Fungi</taxon>
        <taxon>Dikarya</taxon>
        <taxon>Ascomycota</taxon>
        <taxon>Pezizomycotina</taxon>
        <taxon>Dothideomycetes</taxon>
        <taxon>Dothideomycetes incertae sedis</taxon>
        <taxon>Botryosphaeriales</taxon>
        <taxon>Botryosphaeriaceae</taxon>
        <taxon>Macrophomina</taxon>
    </lineage>
</organism>
<dbReference type="Pfam" id="PF01411">
    <property type="entry name" value="tRNA-synt_2c"/>
    <property type="match status" value="1"/>
</dbReference>
<dbReference type="InParanoid" id="K2QUA5"/>
<feature type="region of interest" description="Disordered" evidence="4">
    <location>
        <begin position="1"/>
        <end position="41"/>
    </location>
</feature>
<evidence type="ECO:0000256" key="1">
    <source>
        <dbReference type="ARBA" id="ARBA00001947"/>
    </source>
</evidence>
<comment type="caution">
    <text evidence="6">The sequence shown here is derived from an EMBL/GenBank/DDBJ whole genome shotgun (WGS) entry which is preliminary data.</text>
</comment>
<protein>
    <recommendedName>
        <fullName evidence="5">Alanyl-transfer RNA synthetases family profile domain-containing protein</fullName>
    </recommendedName>
</protein>
<reference evidence="6 7" key="1">
    <citation type="journal article" date="2012" name="BMC Genomics">
        <title>Tools to kill: Genome of one of the most destructive plant pathogenic fungi Macrophomina phaseolina.</title>
        <authorList>
            <person name="Islam M.S."/>
            <person name="Haque M.S."/>
            <person name="Islam M.M."/>
            <person name="Emdad E.M."/>
            <person name="Halim A."/>
            <person name="Hossen Q.M.M."/>
            <person name="Hossain M.Z."/>
            <person name="Ahmed B."/>
            <person name="Rahim S."/>
            <person name="Rahman M.S."/>
            <person name="Alam M.M."/>
            <person name="Hou S."/>
            <person name="Wan X."/>
            <person name="Saito J.A."/>
            <person name="Alam M."/>
        </authorList>
    </citation>
    <scope>NUCLEOTIDE SEQUENCE [LARGE SCALE GENOMIC DNA]</scope>
    <source>
        <strain evidence="6 7">MS6</strain>
    </source>
</reference>
<feature type="domain" description="Alanyl-transfer RNA synthetases family profile" evidence="5">
    <location>
        <begin position="39"/>
        <end position="284"/>
    </location>
</feature>
<comment type="cofactor">
    <cofactor evidence="1">
        <name>Zn(2+)</name>
        <dbReference type="ChEBI" id="CHEBI:29105"/>
    </cofactor>
</comment>
<dbReference type="InterPro" id="IPR018164">
    <property type="entry name" value="Ala-tRNA-synth_IIc_N"/>
</dbReference>
<dbReference type="InterPro" id="IPR009000">
    <property type="entry name" value="Transl_B-barrel_sf"/>
</dbReference>
<name>K2QUA5_MACPH</name>
<comment type="subcellular location">
    <subcellularLocation>
        <location evidence="2">Cytoplasm</location>
    </subcellularLocation>
</comment>
<dbReference type="InterPro" id="IPR018163">
    <property type="entry name" value="Thr/Ala-tRNA-synth_IIc_edit"/>
</dbReference>
<evidence type="ECO:0000256" key="3">
    <source>
        <dbReference type="ARBA" id="ARBA00008429"/>
    </source>
</evidence>
<evidence type="ECO:0000259" key="5">
    <source>
        <dbReference type="PROSITE" id="PS50860"/>
    </source>
</evidence>
<dbReference type="SMART" id="SM00863">
    <property type="entry name" value="tRNA_SAD"/>
    <property type="match status" value="1"/>
</dbReference>
<dbReference type="Pfam" id="PF07973">
    <property type="entry name" value="tRNA_SAD"/>
    <property type="match status" value="1"/>
</dbReference>
<evidence type="ECO:0000256" key="4">
    <source>
        <dbReference type="SAM" id="MobiDB-lite"/>
    </source>
</evidence>
<dbReference type="InterPro" id="IPR018165">
    <property type="entry name" value="Ala-tRNA-synth_IIc_core"/>
</dbReference>
<dbReference type="SUPFAM" id="SSF50447">
    <property type="entry name" value="Translation proteins"/>
    <property type="match status" value="1"/>
</dbReference>
<dbReference type="AlphaFoldDB" id="K2QUA5"/>
<dbReference type="STRING" id="1126212.K2QUA5"/>
<dbReference type="PANTHER" id="PTHR43462">
    <property type="entry name" value="ALANYL-TRNA EDITING PROTEIN"/>
    <property type="match status" value="1"/>
</dbReference>
<dbReference type="PROSITE" id="PS50860">
    <property type="entry name" value="AA_TRNA_LIGASE_II_ALA"/>
    <property type="match status" value="1"/>
</dbReference>
<evidence type="ECO:0000256" key="2">
    <source>
        <dbReference type="ARBA" id="ARBA00004496"/>
    </source>
</evidence>
<dbReference type="HOGENOM" id="CLU_004485_3_0_1"/>
<dbReference type="VEuPathDB" id="FungiDB:MPH_09638"/>
<dbReference type="Gene3D" id="2.40.30.130">
    <property type="match status" value="1"/>
</dbReference>
<dbReference type="Proteomes" id="UP000007129">
    <property type="component" value="Unassembled WGS sequence"/>
</dbReference>